<sequence>MSFKHTKILIPFFEFCLIIALLPSLAWCALIFVKNPMLYKLIMDDDSVVFALSFFGLFCVLKFAFIFILAKQNPNEALLHNFISGLITMILSSIFALFGLCFGFDIYLLGGLFYAQNITQASTIIGSILLILAAISAIFSLYYNFNLYKILSKITNSKLFMLSFSFLALGIFTLFFFFGSIFVVISSILELFAFKNLELKNKTIYNV</sequence>
<dbReference type="KEGG" id="cinf:CINF_0377"/>
<evidence type="ECO:0000313" key="2">
    <source>
        <dbReference type="EMBL" id="QLI04917.1"/>
    </source>
</evidence>
<feature type="transmembrane region" description="Helical" evidence="1">
    <location>
        <begin position="164"/>
        <end position="189"/>
    </location>
</feature>
<dbReference type="EMBL" id="CP049075">
    <property type="protein sequence ID" value="QLI04917.1"/>
    <property type="molecule type" value="Genomic_DNA"/>
</dbReference>
<feature type="transmembrane region" description="Helical" evidence="1">
    <location>
        <begin position="121"/>
        <end position="143"/>
    </location>
</feature>
<evidence type="ECO:0000256" key="1">
    <source>
        <dbReference type="SAM" id="Phobius"/>
    </source>
</evidence>
<keyword evidence="1" id="KW-0472">Membrane</keyword>
<proteinExistence type="predicted"/>
<gene>
    <name evidence="2" type="ORF">CINF_0377</name>
</gene>
<dbReference type="RefSeq" id="WP_179975541.1">
    <property type="nucleotide sequence ID" value="NZ_CP049075.1"/>
</dbReference>
<keyword evidence="1" id="KW-1133">Transmembrane helix</keyword>
<accession>A0A7H9CFG2</accession>
<evidence type="ECO:0008006" key="4">
    <source>
        <dbReference type="Google" id="ProtNLM"/>
    </source>
</evidence>
<organism evidence="2 3">
    <name type="scientific">Candidatus Campylobacter infans</name>
    <dbReference type="NCBI Taxonomy" id="2561898"/>
    <lineage>
        <taxon>Bacteria</taxon>
        <taxon>Pseudomonadati</taxon>
        <taxon>Campylobacterota</taxon>
        <taxon>Epsilonproteobacteria</taxon>
        <taxon>Campylobacterales</taxon>
        <taxon>Campylobacteraceae</taxon>
        <taxon>Campylobacter</taxon>
    </lineage>
</organism>
<evidence type="ECO:0000313" key="3">
    <source>
        <dbReference type="Proteomes" id="UP000509414"/>
    </source>
</evidence>
<feature type="transmembrane region" description="Helical" evidence="1">
    <location>
        <begin position="82"/>
        <end position="109"/>
    </location>
</feature>
<feature type="transmembrane region" description="Helical" evidence="1">
    <location>
        <begin position="48"/>
        <end position="70"/>
    </location>
</feature>
<protein>
    <recommendedName>
        <fullName evidence="4">DUF996 domain-containing protein</fullName>
    </recommendedName>
</protein>
<keyword evidence="3" id="KW-1185">Reference proteome</keyword>
<feature type="transmembrane region" description="Helical" evidence="1">
    <location>
        <begin position="12"/>
        <end position="33"/>
    </location>
</feature>
<dbReference type="AlphaFoldDB" id="A0A7H9CFG2"/>
<reference evidence="2 3" key="1">
    <citation type="submission" date="2020-02" db="EMBL/GenBank/DDBJ databases">
        <title>Complete genome sequence of the novel Campylobacter species Candidatus Campylobacter infans.</title>
        <authorList>
            <person name="Duim B."/>
            <person name="Zomer A."/>
            <person name="van der Graaf L."/>
            <person name="Wagenaar J."/>
        </authorList>
    </citation>
    <scope>NUCLEOTIDE SEQUENCE [LARGE SCALE GENOMIC DNA]</scope>
    <source>
        <strain evidence="2 3">19S00001</strain>
    </source>
</reference>
<keyword evidence="1" id="KW-0812">Transmembrane</keyword>
<name>A0A7H9CFG2_9BACT</name>
<dbReference type="Proteomes" id="UP000509414">
    <property type="component" value="Chromosome"/>
</dbReference>